<proteinExistence type="predicted"/>
<dbReference type="EMBL" id="CP065053">
    <property type="protein sequence ID" value="QPI49315.1"/>
    <property type="molecule type" value="Genomic_DNA"/>
</dbReference>
<protein>
    <submittedName>
        <fullName evidence="1">Uncharacterized protein</fullName>
    </submittedName>
</protein>
<name>A0AA48WDK9_9BURK</name>
<sequence length="175" mass="19392">MPDYSHKPDLQAAVTRALGQRSGSEALKVVAYWKETGTFWALKQDGFLNDQEMASLREELGTTQVYQAWLSTCDIDWTARTGLRARMVGVSAHLNQMMRPADWSDLTAAANCTCTVECILEMESLPAEDPLVDAGTVHSAWWTFMSDIPFEQFDLPIRNAASPAGLTQGRPSYSV</sequence>
<accession>A0AA48WDK9</accession>
<dbReference type="RefSeq" id="WP_206088875.1">
    <property type="nucleotide sequence ID" value="NZ_CP065053.1"/>
</dbReference>
<gene>
    <name evidence="1" type="ORF">IV454_28335</name>
</gene>
<evidence type="ECO:0000313" key="2">
    <source>
        <dbReference type="Proteomes" id="UP000662888"/>
    </source>
</evidence>
<reference evidence="1 2" key="1">
    <citation type="submission" date="2020-11" db="EMBL/GenBank/DDBJ databases">
        <authorList>
            <person name="Sun Q."/>
        </authorList>
    </citation>
    <scope>NUCLEOTIDE SEQUENCE [LARGE SCALE GENOMIC DNA]</scope>
    <source>
        <strain evidence="1 2">P8398</strain>
    </source>
</reference>
<evidence type="ECO:0000313" key="1">
    <source>
        <dbReference type="EMBL" id="QPI49315.1"/>
    </source>
</evidence>
<keyword evidence="2" id="KW-1185">Reference proteome</keyword>
<organism evidence="1 2">
    <name type="scientific">Massilia antarctica</name>
    <dbReference type="NCBI Taxonomy" id="2765360"/>
    <lineage>
        <taxon>Bacteria</taxon>
        <taxon>Pseudomonadati</taxon>
        <taxon>Pseudomonadota</taxon>
        <taxon>Betaproteobacteria</taxon>
        <taxon>Burkholderiales</taxon>
        <taxon>Oxalobacteraceae</taxon>
        <taxon>Telluria group</taxon>
        <taxon>Massilia</taxon>
    </lineage>
</organism>
<dbReference type="Proteomes" id="UP000662888">
    <property type="component" value="Chromosome"/>
</dbReference>